<comment type="caution">
    <text evidence="4">The sequence shown here is derived from an EMBL/GenBank/DDBJ whole genome shotgun (WGS) entry which is preliminary data.</text>
</comment>
<evidence type="ECO:0000313" key="5">
    <source>
        <dbReference type="EMBL" id="MDR6836917.1"/>
    </source>
</evidence>
<feature type="domain" description="N-acetyltransferase" evidence="3">
    <location>
        <begin position="358"/>
        <end position="512"/>
    </location>
</feature>
<dbReference type="InterPro" id="IPR020023">
    <property type="entry name" value="PseG"/>
</dbReference>
<dbReference type="NCBIfam" id="TIGR03590">
    <property type="entry name" value="PseG"/>
    <property type="match status" value="1"/>
</dbReference>
<dbReference type="GO" id="GO:0016787">
    <property type="term" value="F:hydrolase activity"/>
    <property type="evidence" value="ECO:0007669"/>
    <property type="project" value="UniProtKB-KW"/>
</dbReference>
<dbReference type="Gene3D" id="3.40.50.2000">
    <property type="entry name" value="Glycogen Phosphorylase B"/>
    <property type="match status" value="1"/>
</dbReference>
<dbReference type="Proteomes" id="UP001253458">
    <property type="component" value="Unassembled WGS sequence"/>
</dbReference>
<evidence type="ECO:0000313" key="7">
    <source>
        <dbReference type="Proteomes" id="UP001253458"/>
    </source>
</evidence>
<dbReference type="InterPro" id="IPR000182">
    <property type="entry name" value="GNAT_dom"/>
</dbReference>
<evidence type="ECO:0000259" key="3">
    <source>
        <dbReference type="PROSITE" id="PS51186"/>
    </source>
</evidence>
<evidence type="ECO:0000313" key="6">
    <source>
        <dbReference type="Proteomes" id="UP001249076"/>
    </source>
</evidence>
<dbReference type="AlphaFoldDB" id="A0AAJ2BU55"/>
<evidence type="ECO:0000313" key="4">
    <source>
        <dbReference type="EMBL" id="MDR6766145.1"/>
    </source>
</evidence>
<reference evidence="4 6" key="1">
    <citation type="submission" date="2023-07" db="EMBL/GenBank/DDBJ databases">
        <title>Sorghum-associated microbial communities from plants grown in Nebraska, USA.</title>
        <authorList>
            <person name="Schachtman D."/>
        </authorList>
    </citation>
    <scope>NUCLEOTIDE SEQUENCE</scope>
    <source>
        <strain evidence="5 6">BE105</strain>
        <strain evidence="4">BE69</strain>
    </source>
</reference>
<sequence length="516" mass="56500">MKNIALRADASVRTGTGHLRRCLSLAQALMACGAHPYFISRRLDGTAATILRDTPFEVLWLPEAVINEPIEGEAPSTQQKLDASQTVGVCEALSPAWVLVDHYGLSSQWHRDVAQALKCRIAVIDDLADRPVACDILIDPNWHTDHRTKYQARLEASAALLGGPRYAMLDDRYRQGPKYRFNPKVRSIGVFLGGTDPAELSAMAARSCRRAGFDGPLEIATTSANPRLPNLMAELAHDRALHITIDQPDLSAFFARHDLHIGAGGGAAWERCCVGSATIALIVANNQRTVVPALAELGALRWVQAQGGTLEQALSDEVYTLLHSPEQRQALCEAGLGLVDGWGIHRVAAWLLARQLTLTARLAEPDDEALLLSWSNDPTVRAQSFSSDSIADADHHRWFTDKLADSEGSRIFIVHTPSGLPLGQVRFDRLDTKRWRINYAMDAGMRGAGLGRALLRVAVDTLARQFTAAIELIGEVKSNNTASCRVFEGLGFEHLAGEDRHSNTRTYRKAWHPAGK</sequence>
<dbReference type="RefSeq" id="WP_209817158.1">
    <property type="nucleotide sequence ID" value="NZ_JAVDTL010000002.1"/>
</dbReference>
<gene>
    <name evidence="4" type="ORF">J2W88_001410</name>
    <name evidence="5" type="ORF">J2W93_001745</name>
</gene>
<dbReference type="EMBL" id="JAVDTL010000002">
    <property type="protein sequence ID" value="MDR6766145.1"/>
    <property type="molecule type" value="Genomic_DNA"/>
</dbReference>
<dbReference type="Pfam" id="PF13302">
    <property type="entry name" value="Acetyltransf_3"/>
    <property type="match status" value="1"/>
</dbReference>
<keyword evidence="4" id="KW-0378">Hydrolase</keyword>
<dbReference type="Gene3D" id="3.40.50.11190">
    <property type="match status" value="1"/>
</dbReference>
<organism evidence="4 7">
    <name type="scientific">Acidovorax delafieldii</name>
    <name type="common">Pseudomonas delafieldii</name>
    <dbReference type="NCBI Taxonomy" id="47920"/>
    <lineage>
        <taxon>Bacteria</taxon>
        <taxon>Pseudomonadati</taxon>
        <taxon>Pseudomonadota</taxon>
        <taxon>Betaproteobacteria</taxon>
        <taxon>Burkholderiales</taxon>
        <taxon>Comamonadaceae</taxon>
        <taxon>Acidovorax</taxon>
    </lineage>
</organism>
<evidence type="ECO:0000256" key="1">
    <source>
        <dbReference type="PIRSR" id="PIRSR620023-1"/>
    </source>
</evidence>
<dbReference type="PROSITE" id="PS51257">
    <property type="entry name" value="PROKAR_LIPOPROTEIN"/>
    <property type="match status" value="1"/>
</dbReference>
<dbReference type="InterPro" id="IPR016181">
    <property type="entry name" value="Acyl_CoA_acyltransferase"/>
</dbReference>
<protein>
    <submittedName>
        <fullName evidence="4">UDP-2,4-diacetamido-2,4, 6-trideoxy-beta-L-altropyranose hydrolase</fullName>
    </submittedName>
</protein>
<accession>A0AAJ2BU55</accession>
<proteinExistence type="predicted"/>
<evidence type="ECO:0000256" key="2">
    <source>
        <dbReference type="PIRSR" id="PIRSR620023-2"/>
    </source>
</evidence>
<keyword evidence="6" id="KW-1185">Reference proteome</keyword>
<feature type="active site" description="Proton acceptor" evidence="1">
    <location>
        <position position="18"/>
    </location>
</feature>
<dbReference type="SUPFAM" id="SSF55729">
    <property type="entry name" value="Acyl-CoA N-acyltransferases (Nat)"/>
    <property type="match status" value="1"/>
</dbReference>
<dbReference type="PROSITE" id="PS51186">
    <property type="entry name" value="GNAT"/>
    <property type="match status" value="1"/>
</dbReference>
<dbReference type="Gene3D" id="3.40.630.30">
    <property type="match status" value="1"/>
</dbReference>
<dbReference type="GO" id="GO:0016747">
    <property type="term" value="F:acyltransferase activity, transferring groups other than amino-acyl groups"/>
    <property type="evidence" value="ECO:0007669"/>
    <property type="project" value="InterPro"/>
</dbReference>
<feature type="binding site" evidence="2">
    <location>
        <position position="270"/>
    </location>
    <ligand>
        <name>substrate</name>
    </ligand>
</feature>
<dbReference type="EMBL" id="JAVDTS010000002">
    <property type="protein sequence ID" value="MDR6836917.1"/>
    <property type="molecule type" value="Genomic_DNA"/>
</dbReference>
<dbReference type="Proteomes" id="UP001249076">
    <property type="component" value="Unassembled WGS sequence"/>
</dbReference>
<dbReference type="SUPFAM" id="SSF53756">
    <property type="entry name" value="UDP-Glycosyltransferase/glycogen phosphorylase"/>
    <property type="match status" value="1"/>
</dbReference>
<name>A0AAJ2BU55_ACIDE</name>